<protein>
    <submittedName>
        <fullName evidence="1">Uncharacterized protein</fullName>
    </submittedName>
</protein>
<sequence>MASLIPNVSITEFKKLKPDQLKMMKSCEVTSNGEYLFTFVNAKTDYIKNSVENLAQLSNAVGGKTIAEVVEENAPVSA</sequence>
<dbReference type="AlphaFoldDB" id="A0A6M3JWX5"/>
<proteinExistence type="predicted"/>
<dbReference type="EMBL" id="MT142007">
    <property type="protein sequence ID" value="QJA73167.1"/>
    <property type="molecule type" value="Genomic_DNA"/>
</dbReference>
<evidence type="ECO:0000313" key="1">
    <source>
        <dbReference type="EMBL" id="QJA73167.1"/>
    </source>
</evidence>
<reference evidence="1" key="1">
    <citation type="submission" date="2020-03" db="EMBL/GenBank/DDBJ databases">
        <title>The deep terrestrial virosphere.</title>
        <authorList>
            <person name="Holmfeldt K."/>
            <person name="Nilsson E."/>
            <person name="Simone D."/>
            <person name="Lopez-Fernandez M."/>
            <person name="Wu X."/>
            <person name="de Brujin I."/>
            <person name="Lundin D."/>
            <person name="Andersson A."/>
            <person name="Bertilsson S."/>
            <person name="Dopson M."/>
        </authorList>
    </citation>
    <scope>NUCLEOTIDE SEQUENCE</scope>
    <source>
        <strain evidence="1">MM415A02451</strain>
    </source>
</reference>
<name>A0A6M3JWX5_9ZZZZ</name>
<accession>A0A6M3JWX5</accession>
<organism evidence="1">
    <name type="scientific">viral metagenome</name>
    <dbReference type="NCBI Taxonomy" id="1070528"/>
    <lineage>
        <taxon>unclassified sequences</taxon>
        <taxon>metagenomes</taxon>
        <taxon>organismal metagenomes</taxon>
    </lineage>
</organism>
<gene>
    <name evidence="1" type="ORF">MM415A02451_0007</name>
</gene>